<organism evidence="1 2">
    <name type="scientific">Streptomyces camelliae</name>
    <dbReference type="NCBI Taxonomy" id="3004093"/>
    <lineage>
        <taxon>Bacteria</taxon>
        <taxon>Bacillati</taxon>
        <taxon>Actinomycetota</taxon>
        <taxon>Actinomycetes</taxon>
        <taxon>Kitasatosporales</taxon>
        <taxon>Streptomycetaceae</taxon>
        <taxon>Streptomyces</taxon>
    </lineage>
</organism>
<sequence>MSYPRRSAEFRVPASTGMRAGREVAITSSPATVVDGLMLLAGIYTAVSPW</sequence>
<dbReference type="Proteomes" id="UP001212326">
    <property type="component" value="Chromosome"/>
</dbReference>
<evidence type="ECO:0000313" key="2">
    <source>
        <dbReference type="Proteomes" id="UP001212326"/>
    </source>
</evidence>
<reference evidence="1 2" key="1">
    <citation type="submission" date="2022-12" db="EMBL/GenBank/DDBJ databases">
        <authorList>
            <person name="Mo P."/>
        </authorList>
    </citation>
    <scope>NUCLEOTIDE SEQUENCE [LARGE SCALE GENOMIC DNA]</scope>
    <source>
        <strain evidence="1 2">HUAS 2-6</strain>
    </source>
</reference>
<name>A0ABY7PE61_9ACTN</name>
<keyword evidence="2" id="KW-1185">Reference proteome</keyword>
<evidence type="ECO:0000313" key="1">
    <source>
        <dbReference type="EMBL" id="WBO68896.1"/>
    </source>
</evidence>
<proteinExistence type="predicted"/>
<dbReference type="RefSeq" id="WP_270086117.1">
    <property type="nucleotide sequence ID" value="NZ_CP115300.1"/>
</dbReference>
<gene>
    <name evidence="1" type="ORF">O1G22_42005</name>
</gene>
<dbReference type="EMBL" id="CP115300">
    <property type="protein sequence ID" value="WBO68896.1"/>
    <property type="molecule type" value="Genomic_DNA"/>
</dbReference>
<protein>
    <submittedName>
        <fullName evidence="1">Uncharacterized protein</fullName>
    </submittedName>
</protein>
<accession>A0ABY7PE61</accession>